<sequence length="108" mass="11833">MFSERMRYRYGVEDKPPLGVAVPVALQHLLMSFGSVLSIAYLLGDSLQGSLMLAALFEVIIGASGLIGHILRFIGPITISVTLTLMGFSLYEVPLMYARSHWGVSLLF</sequence>
<comment type="caution">
    <text evidence="3">The sequence shown here is derived from an EMBL/GenBank/DDBJ whole genome shotgun (WGS) entry which is preliminary data.</text>
</comment>
<evidence type="ECO:0000256" key="1">
    <source>
        <dbReference type="ARBA" id="ARBA00008821"/>
    </source>
</evidence>
<comment type="similarity">
    <text evidence="1">Belongs to the nucleobase:cation symporter-2 (NCS2) (TC 2.A.40) family.</text>
</comment>
<reference evidence="3 4" key="1">
    <citation type="submission" date="2022-12" db="EMBL/GenBank/DDBJ databases">
        <title>Chromosome-level genome of Tegillarca granosa.</title>
        <authorList>
            <person name="Kim J."/>
        </authorList>
    </citation>
    <scope>NUCLEOTIDE SEQUENCE [LARGE SCALE GENOMIC DNA]</scope>
    <source>
        <strain evidence="3">Teg-2019</strain>
        <tissue evidence="3">Adductor muscle</tissue>
    </source>
</reference>
<dbReference type="Proteomes" id="UP001217089">
    <property type="component" value="Unassembled WGS sequence"/>
</dbReference>
<keyword evidence="2" id="KW-1133">Transmembrane helix</keyword>
<feature type="transmembrane region" description="Helical" evidence="2">
    <location>
        <begin position="20"/>
        <end position="44"/>
    </location>
</feature>
<proteinExistence type="inferred from homology"/>
<name>A0ABQ9EP44_TEGGR</name>
<evidence type="ECO:0000256" key="2">
    <source>
        <dbReference type="SAM" id="Phobius"/>
    </source>
</evidence>
<keyword evidence="4" id="KW-1185">Reference proteome</keyword>
<dbReference type="EMBL" id="JARBDR010000793">
    <property type="protein sequence ID" value="KAJ8306935.1"/>
    <property type="molecule type" value="Genomic_DNA"/>
</dbReference>
<gene>
    <name evidence="3" type="ORF">KUTeg_015019</name>
</gene>
<feature type="transmembrane region" description="Helical" evidence="2">
    <location>
        <begin position="77"/>
        <end position="98"/>
    </location>
</feature>
<evidence type="ECO:0000313" key="4">
    <source>
        <dbReference type="Proteomes" id="UP001217089"/>
    </source>
</evidence>
<organism evidence="3 4">
    <name type="scientific">Tegillarca granosa</name>
    <name type="common">Malaysian cockle</name>
    <name type="synonym">Anadara granosa</name>
    <dbReference type="NCBI Taxonomy" id="220873"/>
    <lineage>
        <taxon>Eukaryota</taxon>
        <taxon>Metazoa</taxon>
        <taxon>Spiralia</taxon>
        <taxon>Lophotrochozoa</taxon>
        <taxon>Mollusca</taxon>
        <taxon>Bivalvia</taxon>
        <taxon>Autobranchia</taxon>
        <taxon>Pteriomorphia</taxon>
        <taxon>Arcoida</taxon>
        <taxon>Arcoidea</taxon>
        <taxon>Arcidae</taxon>
        <taxon>Tegillarca</taxon>
    </lineage>
</organism>
<feature type="transmembrane region" description="Helical" evidence="2">
    <location>
        <begin position="51"/>
        <end position="71"/>
    </location>
</feature>
<evidence type="ECO:0000313" key="3">
    <source>
        <dbReference type="EMBL" id="KAJ8306935.1"/>
    </source>
</evidence>
<accession>A0ABQ9EP44</accession>
<keyword evidence="2" id="KW-0472">Membrane</keyword>
<keyword evidence="2" id="KW-0812">Transmembrane</keyword>
<dbReference type="PANTHER" id="PTHR11119">
    <property type="entry name" value="XANTHINE-URACIL / VITAMIN C PERMEASE FAMILY MEMBER"/>
    <property type="match status" value="1"/>
</dbReference>
<protein>
    <submittedName>
        <fullName evidence="3">Uncharacterized protein</fullName>
    </submittedName>
</protein>